<keyword evidence="3" id="KW-0964">Secreted</keyword>
<comment type="caution">
    <text evidence="6">The sequence shown here is derived from an EMBL/GenBank/DDBJ whole genome shotgun (WGS) entry which is preliminary data.</text>
</comment>
<keyword evidence="4" id="KW-0732">Signal</keyword>
<reference evidence="6" key="2">
    <citation type="journal article" date="2022" name="Microbiol. Resour. Announc.">
        <title>Whole-Genome Sequence of Entomortierella parvispora E1425, a Mucoromycotan Fungus Associated with Burkholderiaceae-Related Endosymbiotic Bacteria.</title>
        <authorList>
            <person name="Herlambang A."/>
            <person name="Guo Y."/>
            <person name="Takashima Y."/>
            <person name="Narisawa K."/>
            <person name="Ohta H."/>
            <person name="Nishizawa T."/>
        </authorList>
    </citation>
    <scope>NUCLEOTIDE SEQUENCE</scope>
    <source>
        <strain evidence="6">E1425</strain>
    </source>
</reference>
<feature type="chain" id="PRO_5040250734" description="Crinkler effector protein N-terminal domain-containing protein" evidence="4">
    <location>
        <begin position="17"/>
        <end position="879"/>
    </location>
</feature>
<keyword evidence="7" id="KW-1185">Reference proteome</keyword>
<dbReference type="EMBL" id="BQFW01000014">
    <property type="protein sequence ID" value="GJJ78311.1"/>
    <property type="molecule type" value="Genomic_DNA"/>
</dbReference>
<comment type="subcellular location">
    <subcellularLocation>
        <location evidence="1">Host cell</location>
    </subcellularLocation>
    <subcellularLocation>
        <location evidence="2">Secreted</location>
    </subcellularLocation>
</comment>
<dbReference type="GO" id="GO:0005576">
    <property type="term" value="C:extracellular region"/>
    <property type="evidence" value="ECO:0007669"/>
    <property type="project" value="UniProtKB-SubCell"/>
</dbReference>
<feature type="signal peptide" evidence="4">
    <location>
        <begin position="1"/>
        <end position="16"/>
    </location>
</feature>
<dbReference type="OrthoDB" id="2420447at2759"/>
<evidence type="ECO:0000313" key="6">
    <source>
        <dbReference type="EMBL" id="GJJ78311.1"/>
    </source>
</evidence>
<dbReference type="AlphaFoldDB" id="A0A9P3M185"/>
<dbReference type="Pfam" id="PF20147">
    <property type="entry name" value="Crinkler"/>
    <property type="match status" value="1"/>
</dbReference>
<evidence type="ECO:0000256" key="1">
    <source>
        <dbReference type="ARBA" id="ARBA00004340"/>
    </source>
</evidence>
<dbReference type="GO" id="GO:0043657">
    <property type="term" value="C:host cell"/>
    <property type="evidence" value="ECO:0007669"/>
    <property type="project" value="UniProtKB-SubCell"/>
</dbReference>
<dbReference type="InterPro" id="IPR045379">
    <property type="entry name" value="Crinkler_N"/>
</dbReference>
<reference evidence="6" key="1">
    <citation type="submission" date="2021-11" db="EMBL/GenBank/DDBJ databases">
        <authorList>
            <person name="Herlambang A."/>
            <person name="Guo Y."/>
            <person name="Takashima Y."/>
            <person name="Nishizawa T."/>
        </authorList>
    </citation>
    <scope>NUCLEOTIDE SEQUENCE</scope>
    <source>
        <strain evidence="6">E1425</strain>
    </source>
</reference>
<gene>
    <name evidence="6" type="ORF">EMPS_10670</name>
</gene>
<name>A0A9P3M185_9FUNG</name>
<accession>A0A9P3M185</accession>
<feature type="domain" description="Crinkler effector protein N-terminal" evidence="5">
    <location>
        <begin position="6"/>
        <end position="106"/>
    </location>
</feature>
<organism evidence="6 7">
    <name type="scientific">Entomortierella parvispora</name>
    <dbReference type="NCBI Taxonomy" id="205924"/>
    <lineage>
        <taxon>Eukaryota</taxon>
        <taxon>Fungi</taxon>
        <taxon>Fungi incertae sedis</taxon>
        <taxon>Mucoromycota</taxon>
        <taxon>Mortierellomycotina</taxon>
        <taxon>Mortierellomycetes</taxon>
        <taxon>Mortierellales</taxon>
        <taxon>Mortierellaceae</taxon>
        <taxon>Entomortierella</taxon>
    </lineage>
</organism>
<evidence type="ECO:0000256" key="2">
    <source>
        <dbReference type="ARBA" id="ARBA00004613"/>
    </source>
</evidence>
<sequence>MSSSLLTLFCIVEGQSTPVSIDIDPSQKVSHLKNNIKTAIPDTLRGVDAKDLTLWRVSMSVLAKENRKKIWLSDAPSKKELNETDDVSAVVDVQLPKKTIISIIVKPPAAAVHAHVLVPPRPSTPQLKFVPQGYIEQELAVILNGLQDHHTTDFVVYSNEAEAYQKKRLGPFFKKTLPYHRTATDIELVMLGLELDKKARTTTNETLRSIVEDDIGALGGNRVIAMVAPSGSGKTATIIDLATKHFVIYCVCSSPRAVISADFNDTNFITLAADVERMCMAIESEERGNLISIDEKTKARARERVGLEFLARLLFLQLLLNYTPGLEPGQYFREQITFSGASTIGTLVHKLREYDTITIKAMLRFTQTKLHAHLVPRQLGLVIALDEAQVTENDILAGKLISPSALNDFRNNRDAIFDSTNHVRSIYRRGFLTPLSAALSGMRATLVILGTALSLQYPDNVYRAVDKTVKFTRITDFPQFDSIDINKMISDLVDLSDCEIPPAKRIKLSGRPRFSLGIVKRLNIADETHFSKQATLDTAIDLTIESLKRDLRESICTIMKGDRTGEAARLLSRMALAYRLHNSNISFSSQQQFDFVNKSLCRLREHPDGVHLIMDEPIVLDAAEEELAQSGVDPAYKDYMDQLVEILENHGLATTSKGDSLEPLVRRSLQRFNGFLLADLPFLQGMALPNWCYNLRLQIDEINTPAGFGYTCTGTAADRAFLTDCPPNKMLIAKFGTPPDGAWFFSDKRYAGSLAVKFYSSNVPQAKHLENITSSNIRSCFLQKDGEKLNKTLKEIRDDFEPLGTPSSLMGILRIHIALPDVQSGMPASYVLTDPNTGAEDVMVFINLANMDDFFYEGIEELRDEMVKLKNIIRYVCQK</sequence>
<evidence type="ECO:0000256" key="3">
    <source>
        <dbReference type="ARBA" id="ARBA00022525"/>
    </source>
</evidence>
<proteinExistence type="predicted"/>
<evidence type="ECO:0000259" key="5">
    <source>
        <dbReference type="Pfam" id="PF20147"/>
    </source>
</evidence>
<evidence type="ECO:0000256" key="4">
    <source>
        <dbReference type="SAM" id="SignalP"/>
    </source>
</evidence>
<protein>
    <recommendedName>
        <fullName evidence="5">Crinkler effector protein N-terminal domain-containing protein</fullName>
    </recommendedName>
</protein>
<dbReference type="Proteomes" id="UP000827284">
    <property type="component" value="Unassembled WGS sequence"/>
</dbReference>
<evidence type="ECO:0000313" key="7">
    <source>
        <dbReference type="Proteomes" id="UP000827284"/>
    </source>
</evidence>